<proteinExistence type="predicted"/>
<evidence type="ECO:0000313" key="1">
    <source>
        <dbReference type="Proteomes" id="UP000887581"/>
    </source>
</evidence>
<protein>
    <submittedName>
        <fullName evidence="2">Uncharacterized protein</fullName>
    </submittedName>
</protein>
<name>A0A915PUK3_9BILA</name>
<sequence length="71" mass="7711">MVPLLLRLPTDRDCINGIGRCTVHHNKMLFALVILIMVISDNGGSNDKGGGDFAHISLLSDQTSGQNEEFN</sequence>
<dbReference type="Proteomes" id="UP000887581">
    <property type="component" value="Unplaced"/>
</dbReference>
<evidence type="ECO:0000313" key="2">
    <source>
        <dbReference type="WBParaSite" id="sdigi.contig267.g6872.t1"/>
    </source>
</evidence>
<dbReference type="WBParaSite" id="sdigi.contig267.g6872.t1">
    <property type="protein sequence ID" value="sdigi.contig267.g6872.t1"/>
    <property type="gene ID" value="sdigi.contig267.g6872"/>
</dbReference>
<dbReference type="AlphaFoldDB" id="A0A915PUK3"/>
<keyword evidence="1" id="KW-1185">Reference proteome</keyword>
<organism evidence="1 2">
    <name type="scientific">Setaria digitata</name>
    <dbReference type="NCBI Taxonomy" id="48799"/>
    <lineage>
        <taxon>Eukaryota</taxon>
        <taxon>Metazoa</taxon>
        <taxon>Ecdysozoa</taxon>
        <taxon>Nematoda</taxon>
        <taxon>Chromadorea</taxon>
        <taxon>Rhabditida</taxon>
        <taxon>Spirurina</taxon>
        <taxon>Spiruromorpha</taxon>
        <taxon>Filarioidea</taxon>
        <taxon>Setariidae</taxon>
        <taxon>Setaria</taxon>
    </lineage>
</organism>
<accession>A0A915PUK3</accession>
<reference evidence="2" key="1">
    <citation type="submission" date="2022-11" db="UniProtKB">
        <authorList>
            <consortium name="WormBaseParasite"/>
        </authorList>
    </citation>
    <scope>IDENTIFICATION</scope>
</reference>